<gene>
    <name evidence="2" type="ORF">UFOVP77_23</name>
</gene>
<organism evidence="2">
    <name type="scientific">uncultured Caudovirales phage</name>
    <dbReference type="NCBI Taxonomy" id="2100421"/>
    <lineage>
        <taxon>Viruses</taxon>
        <taxon>Duplodnaviria</taxon>
        <taxon>Heunggongvirae</taxon>
        <taxon>Uroviricota</taxon>
        <taxon>Caudoviricetes</taxon>
        <taxon>Peduoviridae</taxon>
        <taxon>Maltschvirus</taxon>
        <taxon>Maltschvirus maltsch</taxon>
    </lineage>
</organism>
<evidence type="ECO:0000313" key="2">
    <source>
        <dbReference type="EMBL" id="CAB4126799.1"/>
    </source>
</evidence>
<dbReference type="Pfam" id="PF21628">
    <property type="entry name" value="Gp10-like"/>
    <property type="match status" value="1"/>
</dbReference>
<feature type="compositionally biased region" description="Polar residues" evidence="1">
    <location>
        <begin position="104"/>
        <end position="127"/>
    </location>
</feature>
<proteinExistence type="predicted"/>
<sequence length="127" mass="13675">MSLVSMKMSAEETKEYSGVEMEAPQYPYGLSIDLDDGALEKLGITALPKVGAEMMVTAKCVVKSVSSNQMQGGDAESRVCLQITDMDIGQTEDAQNDNRASKLYGNNNGTTEPRMMNNLQSTMLGAP</sequence>
<protein>
    <submittedName>
        <fullName evidence="2">Uncharacterized protein</fullName>
    </submittedName>
</protein>
<feature type="region of interest" description="Disordered" evidence="1">
    <location>
        <begin position="90"/>
        <end position="127"/>
    </location>
</feature>
<dbReference type="EMBL" id="LR796206">
    <property type="protein sequence ID" value="CAB4126799.1"/>
    <property type="molecule type" value="Genomic_DNA"/>
</dbReference>
<evidence type="ECO:0000256" key="1">
    <source>
        <dbReference type="SAM" id="MobiDB-lite"/>
    </source>
</evidence>
<name>A0A6J5L491_9CAUD</name>
<accession>A0A6J5L491</accession>
<reference evidence="2" key="1">
    <citation type="submission" date="2020-04" db="EMBL/GenBank/DDBJ databases">
        <authorList>
            <person name="Chiriac C."/>
            <person name="Salcher M."/>
            <person name="Ghai R."/>
            <person name="Kavagutti S V."/>
        </authorList>
    </citation>
    <scope>NUCLEOTIDE SEQUENCE</scope>
</reference>
<dbReference type="InterPro" id="IPR049302">
    <property type="entry name" value="Gp10-like"/>
</dbReference>